<reference evidence="1 2" key="1">
    <citation type="journal article" date="2016" name="Mol. Biol. Evol.">
        <title>Comparative Genomics of Early-Diverging Mushroom-Forming Fungi Provides Insights into the Origins of Lignocellulose Decay Capabilities.</title>
        <authorList>
            <person name="Nagy L.G."/>
            <person name="Riley R."/>
            <person name="Tritt A."/>
            <person name="Adam C."/>
            <person name="Daum C."/>
            <person name="Floudas D."/>
            <person name="Sun H."/>
            <person name="Yadav J.S."/>
            <person name="Pangilinan J."/>
            <person name="Larsson K.H."/>
            <person name="Matsuura K."/>
            <person name="Barry K."/>
            <person name="Labutti K."/>
            <person name="Kuo R."/>
            <person name="Ohm R.A."/>
            <person name="Bhattacharya S.S."/>
            <person name="Shirouzu T."/>
            <person name="Yoshinaga Y."/>
            <person name="Martin F.M."/>
            <person name="Grigoriev I.V."/>
            <person name="Hibbett D.S."/>
        </authorList>
    </citation>
    <scope>NUCLEOTIDE SEQUENCE [LARGE SCALE GENOMIC DNA]</scope>
    <source>
        <strain evidence="1 2">HHB9708</strain>
    </source>
</reference>
<gene>
    <name evidence="1" type="ORF">SISNIDRAFT_311696</name>
</gene>
<evidence type="ECO:0000313" key="1">
    <source>
        <dbReference type="EMBL" id="KZS96375.1"/>
    </source>
</evidence>
<dbReference type="AlphaFoldDB" id="A0A164XX14"/>
<dbReference type="Proteomes" id="UP000076722">
    <property type="component" value="Unassembled WGS sequence"/>
</dbReference>
<organism evidence="1 2">
    <name type="scientific">Sistotremastrum niveocremeum HHB9708</name>
    <dbReference type="NCBI Taxonomy" id="1314777"/>
    <lineage>
        <taxon>Eukaryota</taxon>
        <taxon>Fungi</taxon>
        <taxon>Dikarya</taxon>
        <taxon>Basidiomycota</taxon>
        <taxon>Agaricomycotina</taxon>
        <taxon>Agaricomycetes</taxon>
        <taxon>Sistotremastrales</taxon>
        <taxon>Sistotremastraceae</taxon>
        <taxon>Sertulicium</taxon>
        <taxon>Sertulicium niveocremeum</taxon>
    </lineage>
</organism>
<dbReference type="EMBL" id="KV419399">
    <property type="protein sequence ID" value="KZS96375.1"/>
    <property type="molecule type" value="Genomic_DNA"/>
</dbReference>
<sequence>MVEAMHTVVLRDFMGAPVRTSCKCAHRTSTDLTQALRPIQARPMNITLITVLQPLEYIPLIRIILYRLRKTQDSILRRFKATSNRGILVYIWRIPLGSFPVSSRCLKRKVTADHLSITCPVTRIQIPPSQIHKQPYSGLLKTGDNSSTTNFPTKSLSNLTTAIIIDLCPKTRITRNHSGKNSEMKIRSLSKFRRFSGKQIQLLEAPIIVRLCWEFKKLALSHRTVLLQIVPALSDQNVRNSR</sequence>
<name>A0A164XX14_9AGAM</name>
<keyword evidence="2" id="KW-1185">Reference proteome</keyword>
<evidence type="ECO:0000313" key="2">
    <source>
        <dbReference type="Proteomes" id="UP000076722"/>
    </source>
</evidence>
<accession>A0A164XX14</accession>
<proteinExistence type="predicted"/>
<protein>
    <submittedName>
        <fullName evidence="1">Uncharacterized protein</fullName>
    </submittedName>
</protein>